<reference evidence="5" key="1">
    <citation type="journal article" date="2014" name="Int. J. Syst. Evol. Microbiol.">
        <title>Complete genome sequence of Corynebacterium casei LMG S-19264T (=DSM 44701T), isolated from a smear-ripened cheese.</title>
        <authorList>
            <consortium name="US DOE Joint Genome Institute (JGI-PGF)"/>
            <person name="Walter F."/>
            <person name="Albersmeier A."/>
            <person name="Kalinowski J."/>
            <person name="Ruckert C."/>
        </authorList>
    </citation>
    <scope>NUCLEOTIDE SEQUENCE</scope>
    <source>
        <strain evidence="5">VKM Ac-1401</strain>
    </source>
</reference>
<dbReference type="AlphaFoldDB" id="A0A9W6M108"/>
<sequence length="506" mass="55621">MRGGRDRAYGDAMTTERVDIAVIGAGFAGIGAAWQLIAHGYDDFAVLERGDEVGGTWRDNTYPGAACDIRSDLYSFSFAPNPGWSTAYGQQPEILAYLVRVSRQHGIRDHIRFGTELQSATWDGDAGRWLLETSRGAMSARVLISGHGLLVDPHRPAIDGLDSFGGPVFHSSQWDHSVDLAGKRVAVIGTGASAIQIVPAIQPEVGRLLVFQRTPPWIVSRRDHRTSSLRRRLFAGVPAVQRAVRSLIFAEYDARWLGFVHPRVGAVVERLSTRHRDAQVRDPGLRARLTPDYRIGCKRVLVSDDYYPAIQRENVDYIDDPIERIEPHAVVTADGRRHPVDVLVLATGFDATRPRIADRIVGAHGETLAHAWRDGMFALHAATVPAFPNLFFLHGPNAALSHNSVVVMIEAQVRYAIDALDRMGGAGVDAVAEPTQDAMARYESGLQRALAKGVWTRGGCTSFYLDANGRNTVIWPRSAIAFRRSVRRFDPGEYTITRAAGPARVP</sequence>
<keyword evidence="4" id="KW-0560">Oxidoreductase</keyword>
<keyword evidence="2" id="KW-0285">Flavoprotein</keyword>
<keyword evidence="5" id="KW-0503">Monooxygenase</keyword>
<dbReference type="GO" id="GO:0050660">
    <property type="term" value="F:flavin adenine dinucleotide binding"/>
    <property type="evidence" value="ECO:0007669"/>
    <property type="project" value="InterPro"/>
</dbReference>
<dbReference type="Pfam" id="PF00743">
    <property type="entry name" value="FMO-like"/>
    <property type="match status" value="1"/>
</dbReference>
<organism evidence="5 6">
    <name type="scientific">Leifsonia poae</name>
    <dbReference type="NCBI Taxonomy" id="110933"/>
    <lineage>
        <taxon>Bacteria</taxon>
        <taxon>Bacillati</taxon>
        <taxon>Actinomycetota</taxon>
        <taxon>Actinomycetes</taxon>
        <taxon>Micrococcales</taxon>
        <taxon>Microbacteriaceae</taxon>
        <taxon>Leifsonia</taxon>
    </lineage>
</organism>
<keyword evidence="6" id="KW-1185">Reference proteome</keyword>
<name>A0A9W6M108_9MICO</name>
<evidence type="ECO:0000256" key="1">
    <source>
        <dbReference type="ARBA" id="ARBA00010139"/>
    </source>
</evidence>
<dbReference type="InterPro" id="IPR020946">
    <property type="entry name" value="Flavin_mOase-like"/>
</dbReference>
<comment type="caution">
    <text evidence="5">The sequence shown here is derived from an EMBL/GenBank/DDBJ whole genome shotgun (WGS) entry which is preliminary data.</text>
</comment>
<accession>A0A9W6M108</accession>
<gene>
    <name evidence="5" type="ORF">GCM10017584_27930</name>
</gene>
<dbReference type="SUPFAM" id="SSF51905">
    <property type="entry name" value="FAD/NAD(P)-binding domain"/>
    <property type="match status" value="1"/>
</dbReference>
<evidence type="ECO:0000256" key="4">
    <source>
        <dbReference type="ARBA" id="ARBA00023002"/>
    </source>
</evidence>
<reference evidence="5" key="2">
    <citation type="submission" date="2023-01" db="EMBL/GenBank/DDBJ databases">
        <authorList>
            <person name="Sun Q."/>
            <person name="Evtushenko L."/>
        </authorList>
    </citation>
    <scope>NUCLEOTIDE SEQUENCE</scope>
    <source>
        <strain evidence="5">VKM Ac-1401</strain>
    </source>
</reference>
<dbReference type="InterPro" id="IPR036188">
    <property type="entry name" value="FAD/NAD-bd_sf"/>
</dbReference>
<keyword evidence="3" id="KW-0274">FAD</keyword>
<comment type="similarity">
    <text evidence="1">Belongs to the FAD-binding monooxygenase family.</text>
</comment>
<evidence type="ECO:0000256" key="3">
    <source>
        <dbReference type="ARBA" id="ARBA00022827"/>
    </source>
</evidence>
<evidence type="ECO:0000256" key="2">
    <source>
        <dbReference type="ARBA" id="ARBA00022630"/>
    </source>
</evidence>
<proteinExistence type="inferred from homology"/>
<dbReference type="EMBL" id="BSEN01000013">
    <property type="protein sequence ID" value="GLJ77219.1"/>
    <property type="molecule type" value="Genomic_DNA"/>
</dbReference>
<dbReference type="PANTHER" id="PTHR42877:SF4">
    <property type="entry name" value="FAD_NAD(P)-BINDING DOMAIN-CONTAINING PROTEIN-RELATED"/>
    <property type="match status" value="1"/>
</dbReference>
<dbReference type="Proteomes" id="UP001142372">
    <property type="component" value="Unassembled WGS sequence"/>
</dbReference>
<dbReference type="PANTHER" id="PTHR42877">
    <property type="entry name" value="L-ORNITHINE N(5)-MONOOXYGENASE-RELATED"/>
    <property type="match status" value="1"/>
</dbReference>
<dbReference type="InterPro" id="IPR051209">
    <property type="entry name" value="FAD-bind_Monooxygenase_sf"/>
</dbReference>
<evidence type="ECO:0000313" key="5">
    <source>
        <dbReference type="EMBL" id="GLJ77219.1"/>
    </source>
</evidence>
<evidence type="ECO:0000313" key="6">
    <source>
        <dbReference type="Proteomes" id="UP001142372"/>
    </source>
</evidence>
<dbReference type="GO" id="GO:0050661">
    <property type="term" value="F:NADP binding"/>
    <property type="evidence" value="ECO:0007669"/>
    <property type="project" value="InterPro"/>
</dbReference>
<protein>
    <submittedName>
        <fullName evidence="5">Baeyer-Villiger monooxygenase</fullName>
    </submittedName>
</protein>
<dbReference type="Gene3D" id="3.50.50.60">
    <property type="entry name" value="FAD/NAD(P)-binding domain"/>
    <property type="match status" value="3"/>
</dbReference>
<dbReference type="GO" id="GO:0004499">
    <property type="term" value="F:N,N-dimethylaniline monooxygenase activity"/>
    <property type="evidence" value="ECO:0007669"/>
    <property type="project" value="InterPro"/>
</dbReference>